<dbReference type="EMBL" id="MFBA01000026">
    <property type="protein sequence ID" value="OGD85446.1"/>
    <property type="molecule type" value="Genomic_DNA"/>
</dbReference>
<gene>
    <name evidence="1" type="ORF">A2696_02475</name>
</gene>
<reference evidence="1 2" key="1">
    <citation type="journal article" date="2016" name="Nat. Commun.">
        <title>Thousands of microbial genomes shed light on interconnected biogeochemical processes in an aquifer system.</title>
        <authorList>
            <person name="Anantharaman K."/>
            <person name="Brown C.T."/>
            <person name="Hug L.A."/>
            <person name="Sharon I."/>
            <person name="Castelle C.J."/>
            <person name="Probst A.J."/>
            <person name="Thomas B.C."/>
            <person name="Singh A."/>
            <person name="Wilkins M.J."/>
            <person name="Karaoz U."/>
            <person name="Brodie E.L."/>
            <person name="Williams K.H."/>
            <person name="Hubbard S.S."/>
            <person name="Banfield J.F."/>
        </authorList>
    </citation>
    <scope>NUCLEOTIDE SEQUENCE [LARGE SCALE GENOMIC DNA]</scope>
</reference>
<protein>
    <submittedName>
        <fullName evidence="1">Uncharacterized protein</fullName>
    </submittedName>
</protein>
<name>A0A1F5G0Q8_9BACT</name>
<accession>A0A1F5G0Q8</accession>
<evidence type="ECO:0000313" key="2">
    <source>
        <dbReference type="Proteomes" id="UP000177069"/>
    </source>
</evidence>
<evidence type="ECO:0000313" key="1">
    <source>
        <dbReference type="EMBL" id="OGD85446.1"/>
    </source>
</evidence>
<proteinExistence type="predicted"/>
<dbReference type="Proteomes" id="UP000177069">
    <property type="component" value="Unassembled WGS sequence"/>
</dbReference>
<comment type="caution">
    <text evidence="1">The sequence shown here is derived from an EMBL/GenBank/DDBJ whole genome shotgun (WGS) entry which is preliminary data.</text>
</comment>
<sequence>MNKIYGGIIALFLLVFIAVATPSDASAHSLFFFAPFVFEPDTVTLAGCVEDETANALIASGAFTTPAPFVLCPEGHTSVMRIIPQGPGS</sequence>
<organism evidence="1 2">
    <name type="scientific">Candidatus Curtissbacteria bacterium RIFCSPHIGHO2_01_FULL_41_13</name>
    <dbReference type="NCBI Taxonomy" id="1797745"/>
    <lineage>
        <taxon>Bacteria</taxon>
        <taxon>Candidatus Curtissiibacteriota</taxon>
    </lineage>
</organism>
<dbReference type="AlphaFoldDB" id="A0A1F5G0Q8"/>